<evidence type="ECO:0000313" key="6">
    <source>
        <dbReference type="Proteomes" id="UP000095192"/>
    </source>
</evidence>
<dbReference type="PANTHER" id="PTHR19854">
    <property type="entry name" value="TRANSDUCIN BETA-LIKE 3"/>
    <property type="match status" value="1"/>
</dbReference>
<feature type="region of interest" description="Disordered" evidence="4">
    <location>
        <begin position="137"/>
        <end position="161"/>
    </location>
</feature>
<dbReference type="InParanoid" id="A0A1D3D9F5"/>
<feature type="repeat" description="WD" evidence="3">
    <location>
        <begin position="716"/>
        <end position="757"/>
    </location>
</feature>
<dbReference type="PROSITE" id="PS50294">
    <property type="entry name" value="WD_REPEATS_REGION"/>
    <property type="match status" value="2"/>
</dbReference>
<feature type="compositionally biased region" description="Basic and acidic residues" evidence="4">
    <location>
        <begin position="72"/>
        <end position="84"/>
    </location>
</feature>
<sequence>MAQLSETWQQKQLLQSFCSQAASATVLRLSRACAVAGTANALEYLDVLLSLYGDSLCCTLLPDSASAAAAAHERSVGTPREDARTTSNLSGGSATGFALPSYLERSFWGPLKLTDESVDEGVAAFAACTLQYATYEERDTEERTESEACTDKDTRVEGAASRRTQGDQGLILTYGASGLVRLMLLTLQETQKQTEQEHLKDSALRTGAHRLGGGNIRRSDVSNQPWAKMQLLQKWKGTSSVARVASISEPLTVFTSATAAAAVAPPGLAASASETVATVRLAAVGCVGGEVEVVLLQQTVATPCCSLKHPAGVTVLKFHPSRALLAAGTADGLVRVYDLSFAAAATIAAGTPAAAEHVPFVTLKDHVNSISALTFLPAVAAAALQQPKQLRKYALSSATTRFLDVLVSAGTDALINAWCLKILPHTAGLLLMPQQFDRQHTLQQLRKSAVRLQKGLQQKKQQKGSEQEQHEYLLLMQLPTVEVVTAMTVDFAAEEPLLLSGGSEGLVKLWDLKQKKVLKVLKTVAALSGGATGRPERDDDLGAFIRTLLLLPTSSSYSDRLKRFFTLLVAQDSGLISVVSPLPKLANLCHVKTLCAAESGVPRATTTVKKSRGSQVHMGLPNTFEDLPEMICLLGRLDGLFACRWVPQPPEECRCSYCCCSLRRNERYASGYYPSTLLALTGDPCGWLIDLGSGSLGSKPLGFPASGFTKQGQTEAFGHQGAVSCCDISKRGCWVLTGSRDGALCLWQTASGHLVAKLEGAHEGCITAVAFQRKNWAKASQLLQRPPQNQAQEDNRVLECMCDCRGISPSEPHALLFVSCCEKNSLKLWRVRIPQGIFAIPHLQNQTDAEAEDGVEAAAGRGRANGARDDSRGPTGGLPLTEMECLATVVAHSREINDIKFAPNDSVNPSHLPNSSNPSSDCWEALFRIVPSTRPGVVYAVVFSAYLPGVYAQLVATASTDKTCRLLSVPSLAPAGELRGHRRAVQEFQFAERERVAATASLDGTIRLWNLSSFTCIKTLQGDVAFLCVRFLSLDTQVLAFAADGSARLFNCRTADCVAALPPVHTDKVWALDLWGAAAVSGGADGRLCVWRDVTAETKAAQKVLVELERITQGDTDWALLVGALGHEEARTLLGFVAEWTAEPAMAAAAHGLLNLLLRRRRTEYLFGGSTSYGKQEDAGADASWIRDRHSTVGNKPAGQVLRALELCSQRQERRVAALLQKSFLLDLLLPGAAAVQEELHQLLFPLQQHEPVGKRKVPFSIKMAGKKRQKVLQDQQLQHLQEQPFVLSAEALQPHFGTEFTERCLYGET</sequence>
<dbReference type="PANTHER" id="PTHR19854:SF15">
    <property type="entry name" value="TRANSDUCIN BETA-LIKE PROTEIN 3"/>
    <property type="match status" value="1"/>
</dbReference>
<comment type="caution">
    <text evidence="5">The sequence shown here is derived from an EMBL/GenBank/DDBJ whole genome shotgun (WGS) entry which is preliminary data.</text>
</comment>
<dbReference type="VEuPathDB" id="ToxoDB:LOC34620463"/>
<gene>
    <name evidence="5" type="ORF">cyc_03837</name>
</gene>
<evidence type="ECO:0000256" key="1">
    <source>
        <dbReference type="ARBA" id="ARBA00022574"/>
    </source>
</evidence>
<dbReference type="InterPro" id="IPR015943">
    <property type="entry name" value="WD40/YVTN_repeat-like_dom_sf"/>
</dbReference>
<evidence type="ECO:0000256" key="2">
    <source>
        <dbReference type="ARBA" id="ARBA00022737"/>
    </source>
</evidence>
<keyword evidence="2" id="KW-0677">Repeat</keyword>
<dbReference type="InterPro" id="IPR019775">
    <property type="entry name" value="WD40_repeat_CS"/>
</dbReference>
<keyword evidence="6" id="KW-1185">Reference proteome</keyword>
<evidence type="ECO:0000256" key="4">
    <source>
        <dbReference type="SAM" id="MobiDB-lite"/>
    </source>
</evidence>
<dbReference type="PROSITE" id="PS00678">
    <property type="entry name" value="WD_REPEATS_1"/>
    <property type="match status" value="1"/>
</dbReference>
<organism evidence="5 6">
    <name type="scientific">Cyclospora cayetanensis</name>
    <dbReference type="NCBI Taxonomy" id="88456"/>
    <lineage>
        <taxon>Eukaryota</taxon>
        <taxon>Sar</taxon>
        <taxon>Alveolata</taxon>
        <taxon>Apicomplexa</taxon>
        <taxon>Conoidasida</taxon>
        <taxon>Coccidia</taxon>
        <taxon>Eucoccidiorida</taxon>
        <taxon>Eimeriorina</taxon>
        <taxon>Eimeriidae</taxon>
        <taxon>Cyclospora</taxon>
    </lineage>
</organism>
<dbReference type="InterPro" id="IPR036322">
    <property type="entry name" value="WD40_repeat_dom_sf"/>
</dbReference>
<name>A0A1D3D9F5_9EIME</name>
<dbReference type="Proteomes" id="UP000095192">
    <property type="component" value="Unassembled WGS sequence"/>
</dbReference>
<dbReference type="GO" id="GO:0030686">
    <property type="term" value="C:90S preribosome"/>
    <property type="evidence" value="ECO:0007669"/>
    <property type="project" value="TreeGrafter"/>
</dbReference>
<keyword evidence="1 3" id="KW-0853">WD repeat</keyword>
<dbReference type="GO" id="GO:0000472">
    <property type="term" value="P:endonucleolytic cleavage to generate mature 5'-end of SSU-rRNA from (SSU-rRNA, 5.8S rRNA, LSU-rRNA)"/>
    <property type="evidence" value="ECO:0007669"/>
    <property type="project" value="TreeGrafter"/>
</dbReference>
<dbReference type="VEuPathDB" id="ToxoDB:cyc_03837"/>
<dbReference type="GO" id="GO:0034511">
    <property type="term" value="F:U3 snoRNA binding"/>
    <property type="evidence" value="ECO:0007669"/>
    <property type="project" value="TreeGrafter"/>
</dbReference>
<evidence type="ECO:0000313" key="5">
    <source>
        <dbReference type="EMBL" id="OEH80065.1"/>
    </source>
</evidence>
<dbReference type="SMART" id="SM00320">
    <property type="entry name" value="WD40"/>
    <property type="match status" value="9"/>
</dbReference>
<feature type="compositionally biased region" description="Low complexity" evidence="4">
    <location>
        <begin position="856"/>
        <end position="865"/>
    </location>
</feature>
<reference evidence="5 6" key="1">
    <citation type="journal article" date="2016" name="BMC Genomics">
        <title>Comparative genomics reveals Cyclospora cayetanensis possesses coccidia-like metabolism and invasion components but unique surface antigens.</title>
        <authorList>
            <person name="Liu S."/>
            <person name="Wang L."/>
            <person name="Zheng H."/>
            <person name="Xu Z."/>
            <person name="Roellig D.M."/>
            <person name="Li N."/>
            <person name="Frace M.A."/>
            <person name="Tang K."/>
            <person name="Arrowood M.J."/>
            <person name="Moss D.M."/>
            <person name="Zhang L."/>
            <person name="Feng Y."/>
            <person name="Xiao L."/>
        </authorList>
    </citation>
    <scope>NUCLEOTIDE SEQUENCE [LARGE SCALE GENOMIC DNA]</scope>
    <source>
        <strain evidence="5 6">CHN_HEN01</strain>
    </source>
</reference>
<dbReference type="PROSITE" id="PS50082">
    <property type="entry name" value="WD_REPEATS_2"/>
    <property type="match status" value="4"/>
</dbReference>
<feature type="repeat" description="WD" evidence="3">
    <location>
        <begin position="488"/>
        <end position="520"/>
    </location>
</feature>
<dbReference type="Pfam" id="PF00400">
    <property type="entry name" value="WD40"/>
    <property type="match status" value="3"/>
</dbReference>
<proteinExistence type="predicted"/>
<dbReference type="SUPFAM" id="SSF50978">
    <property type="entry name" value="WD40 repeat-like"/>
    <property type="match status" value="1"/>
</dbReference>
<feature type="repeat" description="WD" evidence="3">
    <location>
        <begin position="978"/>
        <end position="1019"/>
    </location>
</feature>
<accession>A0A1D3D9F5</accession>
<dbReference type="InterPro" id="IPR001680">
    <property type="entry name" value="WD40_rpt"/>
</dbReference>
<feature type="repeat" description="WD" evidence="3">
    <location>
        <begin position="306"/>
        <end position="340"/>
    </location>
</feature>
<feature type="region of interest" description="Disordered" evidence="4">
    <location>
        <begin position="72"/>
        <end position="91"/>
    </location>
</feature>
<feature type="region of interest" description="Disordered" evidence="4">
    <location>
        <begin position="849"/>
        <end position="878"/>
    </location>
</feature>
<dbReference type="GO" id="GO:0000480">
    <property type="term" value="P:endonucleolytic cleavage in 5'-ETS of tricistronic rRNA transcript (SSU-rRNA, 5.8S rRNA, LSU-rRNA)"/>
    <property type="evidence" value="ECO:0007669"/>
    <property type="project" value="TreeGrafter"/>
</dbReference>
<dbReference type="EMBL" id="JROU02000195">
    <property type="protein sequence ID" value="OEH80065.1"/>
    <property type="molecule type" value="Genomic_DNA"/>
</dbReference>
<dbReference type="GO" id="GO:0005730">
    <property type="term" value="C:nucleolus"/>
    <property type="evidence" value="ECO:0007669"/>
    <property type="project" value="TreeGrafter"/>
</dbReference>
<feature type="compositionally biased region" description="Basic and acidic residues" evidence="4">
    <location>
        <begin position="137"/>
        <end position="156"/>
    </location>
</feature>
<protein>
    <submittedName>
        <fullName evidence="5">WD-40 repeat-containing protein</fullName>
    </submittedName>
</protein>
<evidence type="ECO:0000256" key="3">
    <source>
        <dbReference type="PROSITE-ProRule" id="PRU00221"/>
    </source>
</evidence>
<dbReference type="Gene3D" id="2.130.10.10">
    <property type="entry name" value="YVTN repeat-like/Quinoprotein amine dehydrogenase"/>
    <property type="match status" value="3"/>
</dbReference>